<accession>A0AAP0MWK2</accession>
<dbReference type="SMART" id="SM00367">
    <property type="entry name" value="LRR_CC"/>
    <property type="match status" value="5"/>
</dbReference>
<dbReference type="CDD" id="cd22159">
    <property type="entry name" value="F-box_AtTIR1-like"/>
    <property type="match status" value="1"/>
</dbReference>
<gene>
    <name evidence="3" type="ORF">WN944_021290</name>
</gene>
<keyword evidence="4" id="KW-1185">Reference proteome</keyword>
<dbReference type="Gene3D" id="1.20.1280.50">
    <property type="match status" value="1"/>
</dbReference>
<dbReference type="Pfam" id="PF13516">
    <property type="entry name" value="LRR_6"/>
    <property type="match status" value="1"/>
</dbReference>
<dbReference type="InterPro" id="IPR006553">
    <property type="entry name" value="Leu-rich_rpt_Cys-con_subtyp"/>
</dbReference>
<evidence type="ECO:0000259" key="2">
    <source>
        <dbReference type="Pfam" id="PF25372"/>
    </source>
</evidence>
<dbReference type="AlphaFoldDB" id="A0AAP0MWK2"/>
<dbReference type="FunFam" id="1.20.1280.50:FF:000005">
    <property type="entry name" value="F-box/LRR-repeat protein 3 isoform X1"/>
    <property type="match status" value="1"/>
</dbReference>
<sequence length="525" mass="56769">MGQTPSTAIDPSDRFNILSPAIVSNDGVEFSDELDKARDFTGDLPDDCLAYIFQFLGSGDRKRCSLVCKRWLRVDGGSRYRLSLNAQSEILSSLPSVFSRFDSVTKLALRCDRKSISLDDDALVLISLRCQKLTRLKLRGCREITDHGMVAFAQNCKTLKKLSCGSCMFGAKAINSVLDHCELLEELSIKRLRGIHDGADPIQPGAAAALSLKSICLKELVNGQSFEPLVIAAKKLKTLKIIRCLGDWDKVLEIIGNEKNDSLTEIHLERLQVSDVGLAAISKCSSIENLHIVKTPECSNIGLACVAEKCSSLRKLHIDGWRSNRIGDEALIAVAKHCPDLQELVLIGVNATHLSLTAIACSCQKLERLALCGSGTIGDAEMACISAKCVALKKLCIKGCAISDLGIEALAWGCPSLVKIKVKKCRGVSGEVAEWLKERRGSLVVNLDAEVVDGLDASVSDGGIQESGLEFPMMAGQENGADASTNGLGRLAFFRVKLGLFAGRNLVPCAFRRWSNAESSSNENL</sequence>
<evidence type="ECO:0000313" key="4">
    <source>
        <dbReference type="Proteomes" id="UP001428341"/>
    </source>
</evidence>
<dbReference type="EMBL" id="JBCGBO010000001">
    <property type="protein sequence ID" value="KAK9228340.1"/>
    <property type="molecule type" value="Genomic_DNA"/>
</dbReference>
<dbReference type="GO" id="GO:0019005">
    <property type="term" value="C:SCF ubiquitin ligase complex"/>
    <property type="evidence" value="ECO:0007669"/>
    <property type="project" value="TreeGrafter"/>
</dbReference>
<dbReference type="PANTHER" id="PTHR13318:SF133">
    <property type="entry name" value="F-BOX PROTEIN SKIP2"/>
    <property type="match status" value="1"/>
</dbReference>
<feature type="domain" description="F-box" evidence="1">
    <location>
        <begin position="43"/>
        <end position="72"/>
    </location>
</feature>
<reference evidence="3 4" key="1">
    <citation type="submission" date="2024-05" db="EMBL/GenBank/DDBJ databases">
        <title>Haplotype-resolved chromosome-level genome assembly of Huyou (Citrus changshanensis).</title>
        <authorList>
            <person name="Miao C."/>
            <person name="Chen W."/>
            <person name="Wu Y."/>
            <person name="Wang L."/>
            <person name="Zhao S."/>
            <person name="Grierson D."/>
            <person name="Xu C."/>
            <person name="Chen K."/>
        </authorList>
    </citation>
    <scope>NUCLEOTIDE SEQUENCE [LARGE SCALE GENOMIC DNA]</scope>
    <source>
        <strain evidence="3">01-14</strain>
        <tissue evidence="3">Leaf</tissue>
    </source>
</reference>
<proteinExistence type="predicted"/>
<organism evidence="3 4">
    <name type="scientific">Citrus x changshan-huyou</name>
    <dbReference type="NCBI Taxonomy" id="2935761"/>
    <lineage>
        <taxon>Eukaryota</taxon>
        <taxon>Viridiplantae</taxon>
        <taxon>Streptophyta</taxon>
        <taxon>Embryophyta</taxon>
        <taxon>Tracheophyta</taxon>
        <taxon>Spermatophyta</taxon>
        <taxon>Magnoliopsida</taxon>
        <taxon>eudicotyledons</taxon>
        <taxon>Gunneridae</taxon>
        <taxon>Pentapetalae</taxon>
        <taxon>rosids</taxon>
        <taxon>malvids</taxon>
        <taxon>Sapindales</taxon>
        <taxon>Rutaceae</taxon>
        <taxon>Aurantioideae</taxon>
        <taxon>Citrus</taxon>
    </lineage>
</organism>
<name>A0AAP0MWK2_9ROSI</name>
<dbReference type="SUPFAM" id="SSF81383">
    <property type="entry name" value="F-box domain"/>
    <property type="match status" value="1"/>
</dbReference>
<dbReference type="Pfam" id="PF25372">
    <property type="entry name" value="DUF7885"/>
    <property type="match status" value="1"/>
</dbReference>
<dbReference type="InterPro" id="IPR001611">
    <property type="entry name" value="Leu-rich_rpt"/>
</dbReference>
<dbReference type="InterPro" id="IPR036047">
    <property type="entry name" value="F-box-like_dom_sf"/>
</dbReference>
<dbReference type="Pfam" id="PF00646">
    <property type="entry name" value="F-box"/>
    <property type="match status" value="1"/>
</dbReference>
<dbReference type="InterPro" id="IPR057207">
    <property type="entry name" value="FBXL15_LRR"/>
</dbReference>
<dbReference type="PANTHER" id="PTHR13318">
    <property type="entry name" value="PARTNER OF PAIRED, ISOFORM B-RELATED"/>
    <property type="match status" value="1"/>
</dbReference>
<evidence type="ECO:0008006" key="5">
    <source>
        <dbReference type="Google" id="ProtNLM"/>
    </source>
</evidence>
<evidence type="ECO:0000313" key="3">
    <source>
        <dbReference type="EMBL" id="KAK9228340.1"/>
    </source>
</evidence>
<dbReference type="SUPFAM" id="SSF52047">
    <property type="entry name" value="RNI-like"/>
    <property type="match status" value="1"/>
</dbReference>
<dbReference type="InterPro" id="IPR001810">
    <property type="entry name" value="F-box_dom"/>
</dbReference>
<dbReference type="Proteomes" id="UP001428341">
    <property type="component" value="Unassembled WGS sequence"/>
</dbReference>
<feature type="domain" description="F-box/LRR-repeat protein 15-like leucin rich repeat" evidence="2">
    <location>
        <begin position="272"/>
        <end position="437"/>
    </location>
</feature>
<comment type="caution">
    <text evidence="3">The sequence shown here is derived from an EMBL/GenBank/DDBJ whole genome shotgun (WGS) entry which is preliminary data.</text>
</comment>
<dbReference type="GO" id="GO:0031146">
    <property type="term" value="P:SCF-dependent proteasomal ubiquitin-dependent protein catabolic process"/>
    <property type="evidence" value="ECO:0007669"/>
    <property type="project" value="TreeGrafter"/>
</dbReference>
<protein>
    <recommendedName>
        <fullName evidence="5">F-box domain-containing protein</fullName>
    </recommendedName>
</protein>
<dbReference type="GO" id="GO:0005737">
    <property type="term" value="C:cytoplasm"/>
    <property type="evidence" value="ECO:0007669"/>
    <property type="project" value="UniProtKB-ARBA"/>
</dbReference>
<evidence type="ECO:0000259" key="1">
    <source>
        <dbReference type="Pfam" id="PF00646"/>
    </source>
</evidence>
<dbReference type="Gene3D" id="3.80.10.10">
    <property type="entry name" value="Ribonuclease Inhibitor"/>
    <property type="match status" value="1"/>
</dbReference>
<dbReference type="InterPro" id="IPR032675">
    <property type="entry name" value="LRR_dom_sf"/>
</dbReference>
<dbReference type="FunFam" id="3.80.10.10:FF:000449">
    <property type="entry name" value="F-box protein SKIP2"/>
    <property type="match status" value="1"/>
</dbReference>